<name>A0A6M3L562_9ZZZZ</name>
<dbReference type="InterPro" id="IPR011604">
    <property type="entry name" value="PDDEXK-like_dom_sf"/>
</dbReference>
<protein>
    <recommendedName>
        <fullName evidence="2">PD-(D/E)XK nuclease superfamily protein</fullName>
    </recommendedName>
</protein>
<dbReference type="EMBL" id="MT142791">
    <property type="protein sequence ID" value="QJA88604.1"/>
    <property type="molecule type" value="Genomic_DNA"/>
</dbReference>
<gene>
    <name evidence="1" type="ORF">MM415B02730_0009</name>
</gene>
<organism evidence="1">
    <name type="scientific">viral metagenome</name>
    <dbReference type="NCBI Taxonomy" id="1070528"/>
    <lineage>
        <taxon>unclassified sequences</taxon>
        <taxon>metagenomes</taxon>
        <taxon>organismal metagenomes</taxon>
    </lineage>
</organism>
<evidence type="ECO:0000313" key="1">
    <source>
        <dbReference type="EMBL" id="QJA88604.1"/>
    </source>
</evidence>
<accession>A0A6M3L562</accession>
<proteinExistence type="predicted"/>
<reference evidence="1" key="1">
    <citation type="submission" date="2020-03" db="EMBL/GenBank/DDBJ databases">
        <title>The deep terrestrial virosphere.</title>
        <authorList>
            <person name="Holmfeldt K."/>
            <person name="Nilsson E."/>
            <person name="Simone D."/>
            <person name="Lopez-Fernandez M."/>
            <person name="Wu X."/>
            <person name="de Brujin I."/>
            <person name="Lundin D."/>
            <person name="Andersson A."/>
            <person name="Bertilsson S."/>
            <person name="Dopson M."/>
        </authorList>
    </citation>
    <scope>NUCLEOTIDE SEQUENCE</scope>
    <source>
        <strain evidence="1">MM415B02730</strain>
    </source>
</reference>
<evidence type="ECO:0008006" key="2">
    <source>
        <dbReference type="Google" id="ProtNLM"/>
    </source>
</evidence>
<sequence length="229" mass="26693">MEIKEDPQFRAEIINKIREREFNVRTGIHQSDLNYCLNKQALRKFNPVEDSEQDVLVFSVGWSTQSWISGQTEDEPELEKDGIIVTRDALYQGVPWELKATWQSASKPIEENLQYIRQIMAQCYVQEVTEAYLTRFELAGDWGSIYPKGSTKAEKAAYRLAHPKPTLHAYRLSFTQQELDKNWIWFRDRKELYQGILDTKKLLPKILALPPGGSWECSYCSYRGDCDKT</sequence>
<dbReference type="Gene3D" id="3.90.320.10">
    <property type="match status" value="1"/>
</dbReference>
<dbReference type="AlphaFoldDB" id="A0A6M3L562"/>